<dbReference type="HOGENOM" id="CLU_2592216_0_0_1"/>
<reference evidence="4 5" key="1">
    <citation type="journal article" date="2011" name="Science">
        <title>The ecoresponsive genome of Daphnia pulex.</title>
        <authorList>
            <person name="Colbourne J.K."/>
            <person name="Pfrender M.E."/>
            <person name="Gilbert D."/>
            <person name="Thomas W.K."/>
            <person name="Tucker A."/>
            <person name="Oakley T.H."/>
            <person name="Tokishita S."/>
            <person name="Aerts A."/>
            <person name="Arnold G.J."/>
            <person name="Basu M.K."/>
            <person name="Bauer D.J."/>
            <person name="Caceres C.E."/>
            <person name="Carmel L."/>
            <person name="Casola C."/>
            <person name="Choi J.H."/>
            <person name="Detter J.C."/>
            <person name="Dong Q."/>
            <person name="Dusheyko S."/>
            <person name="Eads B.D."/>
            <person name="Frohlich T."/>
            <person name="Geiler-Samerotte K.A."/>
            <person name="Gerlach D."/>
            <person name="Hatcher P."/>
            <person name="Jogdeo S."/>
            <person name="Krijgsveld J."/>
            <person name="Kriventseva E.V."/>
            <person name="Kultz D."/>
            <person name="Laforsch C."/>
            <person name="Lindquist E."/>
            <person name="Lopez J."/>
            <person name="Manak J.R."/>
            <person name="Muller J."/>
            <person name="Pangilinan J."/>
            <person name="Patwardhan R.P."/>
            <person name="Pitluck S."/>
            <person name="Pritham E.J."/>
            <person name="Rechtsteiner A."/>
            <person name="Rho M."/>
            <person name="Rogozin I.B."/>
            <person name="Sakarya O."/>
            <person name="Salamov A."/>
            <person name="Schaack S."/>
            <person name="Shapiro H."/>
            <person name="Shiga Y."/>
            <person name="Skalitzky C."/>
            <person name="Smith Z."/>
            <person name="Souvorov A."/>
            <person name="Sung W."/>
            <person name="Tang Z."/>
            <person name="Tsuchiya D."/>
            <person name="Tu H."/>
            <person name="Vos H."/>
            <person name="Wang M."/>
            <person name="Wolf Y.I."/>
            <person name="Yamagata H."/>
            <person name="Yamada T."/>
            <person name="Ye Y."/>
            <person name="Shaw J.R."/>
            <person name="Andrews J."/>
            <person name="Crease T.J."/>
            <person name="Tang H."/>
            <person name="Lucas S.M."/>
            <person name="Robertson H.M."/>
            <person name="Bork P."/>
            <person name="Koonin E.V."/>
            <person name="Zdobnov E.M."/>
            <person name="Grigoriev I.V."/>
            <person name="Lynch M."/>
            <person name="Boore J.L."/>
        </authorList>
    </citation>
    <scope>NUCLEOTIDE SEQUENCE [LARGE SCALE GENOMIC DNA]</scope>
</reference>
<sequence length="50" mass="5381">MDGYQHGLEAHRCRKALGGGMRQAGILAAAGIWSLTKGSTRLAQDHIFTK</sequence>
<gene>
    <name evidence="4" type="ORF">DAPPUDRAFT_335795</name>
</gene>
<dbReference type="InterPro" id="IPR001597">
    <property type="entry name" value="ArAA_b-elim_lyase/Thr_aldolase"/>
</dbReference>
<keyword evidence="5" id="KW-1185">Reference proteome</keyword>
<name>E9HYH4_DAPPU</name>
<evidence type="ECO:0000313" key="4">
    <source>
        <dbReference type="EMBL" id="EFX63206.1"/>
    </source>
</evidence>
<dbReference type="STRING" id="6669.E9HYH4"/>
<keyword evidence="2" id="KW-0663">Pyridoxal phosphate</keyword>
<dbReference type="InterPro" id="IPR015424">
    <property type="entry name" value="PyrdxlP-dep_Trfase"/>
</dbReference>
<dbReference type="Pfam" id="PF01212">
    <property type="entry name" value="Beta_elim_lyase"/>
    <property type="match status" value="1"/>
</dbReference>
<accession>E9HYH4</accession>
<organism evidence="4 5">
    <name type="scientific">Daphnia pulex</name>
    <name type="common">Water flea</name>
    <dbReference type="NCBI Taxonomy" id="6669"/>
    <lineage>
        <taxon>Eukaryota</taxon>
        <taxon>Metazoa</taxon>
        <taxon>Ecdysozoa</taxon>
        <taxon>Arthropoda</taxon>
        <taxon>Crustacea</taxon>
        <taxon>Branchiopoda</taxon>
        <taxon>Diplostraca</taxon>
        <taxon>Cladocera</taxon>
        <taxon>Anomopoda</taxon>
        <taxon>Daphniidae</taxon>
        <taxon>Daphnia</taxon>
    </lineage>
</organism>
<comment type="cofactor">
    <cofactor evidence="1">
        <name>pyridoxal 5'-phosphate</name>
        <dbReference type="ChEBI" id="CHEBI:597326"/>
    </cofactor>
</comment>
<dbReference type="GO" id="GO:0016829">
    <property type="term" value="F:lyase activity"/>
    <property type="evidence" value="ECO:0007669"/>
    <property type="project" value="InterPro"/>
</dbReference>
<dbReference type="GO" id="GO:0006520">
    <property type="term" value="P:amino acid metabolic process"/>
    <property type="evidence" value="ECO:0007669"/>
    <property type="project" value="InterPro"/>
</dbReference>
<dbReference type="KEGG" id="dpx:DAPPUDRAFT_335795"/>
<feature type="domain" description="Aromatic amino acid beta-eliminating lyase/threonine aldolase" evidence="3">
    <location>
        <begin position="9"/>
        <end position="47"/>
    </location>
</feature>
<dbReference type="Proteomes" id="UP000000305">
    <property type="component" value="Unassembled WGS sequence"/>
</dbReference>
<dbReference type="InParanoid" id="E9HYH4"/>
<dbReference type="SUPFAM" id="SSF53383">
    <property type="entry name" value="PLP-dependent transferases"/>
    <property type="match status" value="1"/>
</dbReference>
<protein>
    <recommendedName>
        <fullName evidence="3">Aromatic amino acid beta-eliminating lyase/threonine aldolase domain-containing protein</fullName>
    </recommendedName>
</protein>
<evidence type="ECO:0000256" key="2">
    <source>
        <dbReference type="ARBA" id="ARBA00022898"/>
    </source>
</evidence>
<proteinExistence type="predicted"/>
<dbReference type="EMBL" id="GL733164">
    <property type="protein sequence ID" value="EFX63206.1"/>
    <property type="molecule type" value="Genomic_DNA"/>
</dbReference>
<evidence type="ECO:0000256" key="1">
    <source>
        <dbReference type="ARBA" id="ARBA00001933"/>
    </source>
</evidence>
<evidence type="ECO:0000313" key="5">
    <source>
        <dbReference type="Proteomes" id="UP000000305"/>
    </source>
</evidence>
<evidence type="ECO:0000259" key="3">
    <source>
        <dbReference type="Pfam" id="PF01212"/>
    </source>
</evidence>
<dbReference type="AlphaFoldDB" id="E9HYH4"/>
<dbReference type="OrthoDB" id="10261951at2759"/>